<feature type="domain" description="Heterokaryon incompatibility" evidence="1">
    <location>
        <begin position="38"/>
        <end position="129"/>
    </location>
</feature>
<dbReference type="OrthoDB" id="3477286at2759"/>
<evidence type="ECO:0000259" key="1">
    <source>
        <dbReference type="Pfam" id="PF06985"/>
    </source>
</evidence>
<dbReference type="EMBL" id="ML995247">
    <property type="protein sequence ID" value="KAF2174332.1"/>
    <property type="molecule type" value="Genomic_DNA"/>
</dbReference>
<reference evidence="2" key="1">
    <citation type="journal article" date="2020" name="Stud. Mycol.">
        <title>101 Dothideomycetes genomes: a test case for predicting lifestyles and emergence of pathogens.</title>
        <authorList>
            <person name="Haridas S."/>
            <person name="Albert R."/>
            <person name="Binder M."/>
            <person name="Bloem J."/>
            <person name="Labutti K."/>
            <person name="Salamov A."/>
            <person name="Andreopoulos B."/>
            <person name="Baker S."/>
            <person name="Barry K."/>
            <person name="Bills G."/>
            <person name="Bluhm B."/>
            <person name="Cannon C."/>
            <person name="Castanera R."/>
            <person name="Culley D."/>
            <person name="Daum C."/>
            <person name="Ezra D."/>
            <person name="Gonzalez J."/>
            <person name="Henrissat B."/>
            <person name="Kuo A."/>
            <person name="Liang C."/>
            <person name="Lipzen A."/>
            <person name="Lutzoni F."/>
            <person name="Magnuson J."/>
            <person name="Mondo S."/>
            <person name="Nolan M."/>
            <person name="Ohm R."/>
            <person name="Pangilinan J."/>
            <person name="Park H.-J."/>
            <person name="Ramirez L."/>
            <person name="Alfaro M."/>
            <person name="Sun H."/>
            <person name="Tritt A."/>
            <person name="Yoshinaga Y."/>
            <person name="Zwiers L.-H."/>
            <person name="Turgeon B."/>
            <person name="Goodwin S."/>
            <person name="Spatafora J."/>
            <person name="Crous P."/>
            <person name="Grigoriev I."/>
        </authorList>
    </citation>
    <scope>NUCLEOTIDE SEQUENCE</scope>
    <source>
        <strain evidence="2">CBS 207.26</strain>
    </source>
</reference>
<evidence type="ECO:0000313" key="2">
    <source>
        <dbReference type="EMBL" id="KAF2174332.1"/>
    </source>
</evidence>
<evidence type="ECO:0000313" key="3">
    <source>
        <dbReference type="Proteomes" id="UP000800200"/>
    </source>
</evidence>
<dbReference type="PANTHER" id="PTHR24148">
    <property type="entry name" value="ANKYRIN REPEAT DOMAIN-CONTAINING PROTEIN 39 HOMOLOG-RELATED"/>
    <property type="match status" value="1"/>
</dbReference>
<dbReference type="AlphaFoldDB" id="A0A6A6D7V9"/>
<dbReference type="InterPro" id="IPR010730">
    <property type="entry name" value="HET"/>
</dbReference>
<organism evidence="2 3">
    <name type="scientific">Zopfia rhizophila CBS 207.26</name>
    <dbReference type="NCBI Taxonomy" id="1314779"/>
    <lineage>
        <taxon>Eukaryota</taxon>
        <taxon>Fungi</taxon>
        <taxon>Dikarya</taxon>
        <taxon>Ascomycota</taxon>
        <taxon>Pezizomycotina</taxon>
        <taxon>Dothideomycetes</taxon>
        <taxon>Dothideomycetes incertae sedis</taxon>
        <taxon>Zopfiaceae</taxon>
        <taxon>Zopfia</taxon>
    </lineage>
</organism>
<proteinExistence type="predicted"/>
<dbReference type="PANTHER" id="PTHR24148:SF64">
    <property type="entry name" value="HETEROKARYON INCOMPATIBILITY DOMAIN-CONTAINING PROTEIN"/>
    <property type="match status" value="1"/>
</dbReference>
<protein>
    <recommendedName>
        <fullName evidence="1">Heterokaryon incompatibility domain-containing protein</fullName>
    </recommendedName>
</protein>
<gene>
    <name evidence="2" type="ORF">K469DRAFT_802471</name>
</gene>
<name>A0A6A6D7V9_9PEZI</name>
<accession>A0A6A6D7V9</accession>
<dbReference type="Proteomes" id="UP000800200">
    <property type="component" value="Unassembled WGS sequence"/>
</dbReference>
<keyword evidence="3" id="KW-1185">Reference proteome</keyword>
<dbReference type="InterPro" id="IPR052895">
    <property type="entry name" value="HetReg/Transcr_Mod"/>
</dbReference>
<sequence>MLGNDGVTSAICPCTRKFQQSRSRGFAEEDLIVSLAGVDTVCINQEKDVEKSHQLAKMLDIYCNAWNVCIWIGESDDVKDDGHHAMDFIPSIVNLKLLNRMVAGEGPDEKMAISWVAFANLLRRPWFRRLGDPGSCVIT</sequence>
<dbReference type="Pfam" id="PF06985">
    <property type="entry name" value="HET"/>
    <property type="match status" value="1"/>
</dbReference>